<dbReference type="PANTHER" id="PTHR37512:SF1">
    <property type="entry name" value="NADR_TTD14 AAA DOMAIN-CONTAINING PROTEIN"/>
    <property type="match status" value="1"/>
</dbReference>
<evidence type="ECO:0000256" key="1">
    <source>
        <dbReference type="PIRSR" id="PIRSR004776-1"/>
    </source>
</evidence>
<proteinExistence type="predicted"/>
<dbReference type="InterPro" id="IPR038727">
    <property type="entry name" value="NadR/Ttd14_AAA_dom"/>
</dbReference>
<dbReference type="InterPro" id="IPR052735">
    <property type="entry name" value="NAD_biosynth-regulator"/>
</dbReference>
<dbReference type="InterPro" id="IPR014729">
    <property type="entry name" value="Rossmann-like_a/b/a_fold"/>
</dbReference>
<dbReference type="Proteomes" id="UP000243591">
    <property type="component" value="Chromosome"/>
</dbReference>
<dbReference type="STRING" id="2756.BFR44_02790"/>
<gene>
    <name evidence="4" type="ORF">CNY62_00540</name>
</gene>
<dbReference type="AlphaFoldDB" id="A0A1D2LYU2"/>
<dbReference type="Pfam" id="PF13521">
    <property type="entry name" value="AAA_28"/>
    <property type="match status" value="1"/>
</dbReference>
<dbReference type="GO" id="GO:0009435">
    <property type="term" value="P:NAD+ biosynthetic process"/>
    <property type="evidence" value="ECO:0007669"/>
    <property type="project" value="InterPro"/>
</dbReference>
<feature type="binding site" evidence="1">
    <location>
        <position position="25"/>
    </location>
    <ligand>
        <name>NAD(+)</name>
        <dbReference type="ChEBI" id="CHEBI:57540"/>
        <label>1</label>
    </ligand>
</feature>
<dbReference type="PANTHER" id="PTHR37512">
    <property type="entry name" value="TRIFUNCTIONAL NAD BIOSYNTHESIS/REGULATOR PROTEIN NADR"/>
    <property type="match status" value="1"/>
</dbReference>
<dbReference type="InterPro" id="IPR027417">
    <property type="entry name" value="P-loop_NTPase"/>
</dbReference>
<name>A0A1D2LYU2_BROTH</name>
<dbReference type="PIRSF" id="PIRSF004776">
    <property type="entry name" value="NadR_NMNAT/RNK"/>
    <property type="match status" value="1"/>
</dbReference>
<protein>
    <recommendedName>
        <fullName evidence="6">Nicotinamide-nucleotide adenylyltransferase</fullName>
    </recommendedName>
</protein>
<evidence type="ECO:0000313" key="5">
    <source>
        <dbReference type="Proteomes" id="UP000243591"/>
    </source>
</evidence>
<dbReference type="GO" id="GO:0050262">
    <property type="term" value="F:ribosylnicotinamide kinase activity"/>
    <property type="evidence" value="ECO:0007669"/>
    <property type="project" value="InterPro"/>
</dbReference>
<evidence type="ECO:0000259" key="3">
    <source>
        <dbReference type="Pfam" id="PF13521"/>
    </source>
</evidence>
<dbReference type="EMBL" id="CP023483">
    <property type="protein sequence ID" value="ATF24981.1"/>
    <property type="molecule type" value="Genomic_DNA"/>
</dbReference>
<feature type="binding site" evidence="1">
    <location>
        <begin position="18"/>
        <end position="21"/>
    </location>
    <ligand>
        <name>NAD(+)</name>
        <dbReference type="ChEBI" id="CHEBI:57540"/>
        <label>1</label>
    </ligand>
</feature>
<evidence type="ECO:0000313" key="4">
    <source>
        <dbReference type="EMBL" id="ATF24981.1"/>
    </source>
</evidence>
<dbReference type="SUPFAM" id="SSF52540">
    <property type="entry name" value="P-loop containing nucleoside triphosphate hydrolases"/>
    <property type="match status" value="1"/>
</dbReference>
<feature type="domain" description="Cytidyltransferase-like" evidence="2">
    <location>
        <begin position="17"/>
        <end position="155"/>
    </location>
</feature>
<dbReference type="KEGG" id="bths:CNY62_00540"/>
<feature type="binding site" evidence="1">
    <location>
        <begin position="85"/>
        <end position="98"/>
    </location>
    <ligand>
        <name>NAD(+)</name>
        <dbReference type="ChEBI" id="CHEBI:57540"/>
        <label>1</label>
    </ligand>
</feature>
<dbReference type="InterPro" id="IPR016429">
    <property type="entry name" value="NAD_NadR"/>
</dbReference>
<dbReference type="Gene3D" id="3.40.50.620">
    <property type="entry name" value="HUPs"/>
    <property type="match status" value="1"/>
</dbReference>
<organism evidence="4 5">
    <name type="scientific">Brochothrix thermosphacta</name>
    <name type="common">Microbacterium thermosphactum</name>
    <dbReference type="NCBI Taxonomy" id="2756"/>
    <lineage>
        <taxon>Bacteria</taxon>
        <taxon>Bacillati</taxon>
        <taxon>Bacillota</taxon>
        <taxon>Bacilli</taxon>
        <taxon>Bacillales</taxon>
        <taxon>Listeriaceae</taxon>
        <taxon>Brochothrix</taxon>
    </lineage>
</organism>
<evidence type="ECO:0008006" key="6">
    <source>
        <dbReference type="Google" id="ProtNLM"/>
    </source>
</evidence>
<dbReference type="RefSeq" id="WP_069125507.1">
    <property type="nucleotide sequence ID" value="NZ_CP023483.1"/>
</dbReference>
<sequence length="375" mass="43578">MSNLVTARLSEKNIGIVFGCFAPCHLGHFNTIMQAKRENDACIVVVCGQPGDRGEAVGLDLRRRFRYMRELFAEDEKIVVTELDETGMPLYPNGWTEWLEAVQSIVKATMVSSAEKLTWYVGEKEYITELEVRTNDFIRFINRQELPISATLIRENPYKYWRYIMLPFRRVFSMNILVLGTASGGKSTLVKDLGRYFDSPYTDEYARRYEEKYNVRDEELAINDFNYMGAGQFENNKNAIISPMNKGLMFADTDVLVTKVYTKYYCSPQEYAQLAPSFDLLIAQQQWEIIFVIPPITPYVNDDFRDMSYADETSRWHLHQLFMAELEAHQLLEKVVMLDQKGNLETDSQGFYARYEAAKKHVQNHVHNKSGIWID</sequence>
<dbReference type="GO" id="GO:0000166">
    <property type="term" value="F:nucleotide binding"/>
    <property type="evidence" value="ECO:0007669"/>
    <property type="project" value="UniProtKB-KW"/>
</dbReference>
<dbReference type="OrthoDB" id="9802794at2"/>
<feature type="domain" description="NadR/Ttd14 AAA" evidence="3">
    <location>
        <begin position="176"/>
        <end position="331"/>
    </location>
</feature>
<dbReference type="SUPFAM" id="SSF52374">
    <property type="entry name" value="Nucleotidylyl transferase"/>
    <property type="match status" value="1"/>
</dbReference>
<dbReference type="Gene3D" id="3.40.50.300">
    <property type="entry name" value="P-loop containing nucleotide triphosphate hydrolases"/>
    <property type="match status" value="1"/>
</dbReference>
<dbReference type="GO" id="GO:0000309">
    <property type="term" value="F:nicotinamide-nucleotide adenylyltransferase activity"/>
    <property type="evidence" value="ECO:0007669"/>
    <property type="project" value="InterPro"/>
</dbReference>
<dbReference type="Pfam" id="PF01467">
    <property type="entry name" value="CTP_transf_like"/>
    <property type="match status" value="1"/>
</dbReference>
<keyword evidence="5" id="KW-1185">Reference proteome</keyword>
<reference evidence="4 5" key="1">
    <citation type="submission" date="2017-09" db="EMBL/GenBank/DDBJ databases">
        <title>Complete Genome Sequences of Two Strains of the Meat Spoilage Bacterium Brochothrix thermosphacta Isolated from Ground Chicken.</title>
        <authorList>
            <person name="Paoli G.C."/>
            <person name="Wijey C."/>
            <person name="Chen C.-Y."/>
            <person name="Nguyen L."/>
            <person name="Yan X."/>
            <person name="Irwin P.L."/>
        </authorList>
    </citation>
    <scope>NUCLEOTIDE SEQUENCE [LARGE SCALE GENOMIC DNA]</scope>
    <source>
        <strain evidence="4 5">BI</strain>
    </source>
</reference>
<keyword evidence="1" id="KW-0547">Nucleotide-binding</keyword>
<accession>A0A1D2LYU2</accession>
<dbReference type="NCBIfam" id="TIGR00125">
    <property type="entry name" value="cyt_tran_rel"/>
    <property type="match status" value="1"/>
</dbReference>
<dbReference type="InterPro" id="IPR004821">
    <property type="entry name" value="Cyt_trans-like"/>
</dbReference>
<evidence type="ECO:0000259" key="2">
    <source>
        <dbReference type="Pfam" id="PF01467"/>
    </source>
</evidence>